<proteinExistence type="predicted"/>
<accession>A0A1F5MJA8</accession>
<dbReference type="EMBL" id="MFDO01000018">
    <property type="protein sequence ID" value="OGE65442.1"/>
    <property type="molecule type" value="Genomic_DNA"/>
</dbReference>
<comment type="caution">
    <text evidence="2">The sequence shown here is derived from an EMBL/GenBank/DDBJ whole genome shotgun (WGS) entry which is preliminary data.</text>
</comment>
<dbReference type="SUPFAM" id="SSF53335">
    <property type="entry name" value="S-adenosyl-L-methionine-dependent methyltransferases"/>
    <property type="match status" value="1"/>
</dbReference>
<dbReference type="Pfam" id="PF08241">
    <property type="entry name" value="Methyltransf_11"/>
    <property type="match status" value="1"/>
</dbReference>
<evidence type="ECO:0000259" key="1">
    <source>
        <dbReference type="Pfam" id="PF08241"/>
    </source>
</evidence>
<dbReference type="GO" id="GO:0008757">
    <property type="term" value="F:S-adenosylmethionine-dependent methyltransferase activity"/>
    <property type="evidence" value="ECO:0007669"/>
    <property type="project" value="InterPro"/>
</dbReference>
<evidence type="ECO:0000313" key="3">
    <source>
        <dbReference type="Proteomes" id="UP000178017"/>
    </source>
</evidence>
<sequence>MNILQVAQFTSPFRSKLIIKSFKGWIKKRDNILDIGCGTGITSIMIKKSFRSTIIGCDIVNYLTVDLPFHKIPRQGKLPFKDKSFDKAILNDVLHHTSKSYQINIIKEGLRVSRQLLIFEVEPTFFGKVFDIILNNLHYHGLETPLTFRDSEEWANLFEKMEYIYSIKSVKAPFWYPFSHIAMLVQNRENKNR</sequence>
<organism evidence="2 3">
    <name type="scientific">Candidatus Daviesbacteria bacterium RIFCSPLOWO2_01_FULL_40_24</name>
    <dbReference type="NCBI Taxonomy" id="1797787"/>
    <lineage>
        <taxon>Bacteria</taxon>
        <taxon>Candidatus Daviesiibacteriota</taxon>
    </lineage>
</organism>
<protein>
    <recommendedName>
        <fullName evidence="1">Methyltransferase type 11 domain-containing protein</fullName>
    </recommendedName>
</protein>
<feature type="domain" description="Methyltransferase type 11" evidence="1">
    <location>
        <begin position="33"/>
        <end position="113"/>
    </location>
</feature>
<name>A0A1F5MJA8_9BACT</name>
<dbReference type="Proteomes" id="UP000178017">
    <property type="component" value="Unassembled WGS sequence"/>
</dbReference>
<reference evidence="2 3" key="1">
    <citation type="journal article" date="2016" name="Nat. Commun.">
        <title>Thousands of microbial genomes shed light on interconnected biogeochemical processes in an aquifer system.</title>
        <authorList>
            <person name="Anantharaman K."/>
            <person name="Brown C.T."/>
            <person name="Hug L.A."/>
            <person name="Sharon I."/>
            <person name="Castelle C.J."/>
            <person name="Probst A.J."/>
            <person name="Thomas B.C."/>
            <person name="Singh A."/>
            <person name="Wilkins M.J."/>
            <person name="Karaoz U."/>
            <person name="Brodie E.L."/>
            <person name="Williams K.H."/>
            <person name="Hubbard S.S."/>
            <person name="Banfield J.F."/>
        </authorList>
    </citation>
    <scope>NUCLEOTIDE SEQUENCE [LARGE SCALE GENOMIC DNA]</scope>
</reference>
<dbReference type="CDD" id="cd02440">
    <property type="entry name" value="AdoMet_MTases"/>
    <property type="match status" value="1"/>
</dbReference>
<dbReference type="InterPro" id="IPR013216">
    <property type="entry name" value="Methyltransf_11"/>
</dbReference>
<evidence type="ECO:0000313" key="2">
    <source>
        <dbReference type="EMBL" id="OGE65442.1"/>
    </source>
</evidence>
<dbReference type="InterPro" id="IPR029063">
    <property type="entry name" value="SAM-dependent_MTases_sf"/>
</dbReference>
<gene>
    <name evidence="2" type="ORF">A3B49_00965</name>
</gene>
<dbReference type="Gene3D" id="3.40.50.150">
    <property type="entry name" value="Vaccinia Virus protein VP39"/>
    <property type="match status" value="2"/>
</dbReference>
<dbReference type="AlphaFoldDB" id="A0A1F5MJA8"/>